<dbReference type="GO" id="GO:0060271">
    <property type="term" value="P:cilium assembly"/>
    <property type="evidence" value="ECO:0007669"/>
    <property type="project" value="TreeGrafter"/>
</dbReference>
<dbReference type="InterPro" id="IPR040354">
    <property type="entry name" value="TCTN1-3"/>
</dbReference>
<evidence type="ECO:0000259" key="2">
    <source>
        <dbReference type="Pfam" id="PF25752"/>
    </source>
</evidence>
<sequence>MSLIMVLRFTFILLWVTHHVLLEENTSVSEQITSVADICSNSSSNYECDYTTTSESISSEELNSTEVNSTETSNGTTDLALNTTLSSVQTSSFVPETTTEPASTTAEVTIASPPISDDICTCDLMLFSCDINCCCDSDCSVTDRQVFSSCKDKTPVLHDPRDCYQTRFIYHNNTPIKVVKEESGLFCLVAVNLPARFQYSNRQLENETGLRAKTRTIVLFASPATSSSICTLLLFWVRLTGARPLQVVRVVIAAVTVAGKSGLFTSIYRVGVSVVGLELEKKKNKKLYPLCKSLRNYTSLSKYSTGKQLKMNYHYFNPLSPTATEELDYDVWCPSVGEPIMTLHHSLLSGGIYLRHSVAEPMATFRLLLNGIPTVPLCWILFTTQYSLFSSSCALKATATLATWTLRPGRVA</sequence>
<dbReference type="PANTHER" id="PTHR14611">
    <property type="entry name" value="TECTONIC FAMILY MEMBER"/>
    <property type="match status" value="1"/>
</dbReference>
<dbReference type="InterPro" id="IPR057724">
    <property type="entry name" value="TCTN1-3_N"/>
</dbReference>
<name>A0A7R9D3P8_TIMPO</name>
<feature type="chain" id="PRO_5030799529" description="Tectonic-1-3 N-terminal domain-containing protein" evidence="1">
    <location>
        <begin position="23"/>
        <end position="412"/>
    </location>
</feature>
<evidence type="ECO:0000256" key="1">
    <source>
        <dbReference type="SAM" id="SignalP"/>
    </source>
</evidence>
<accession>A0A7R9D3P8</accession>
<feature type="domain" description="Tectonic-1-3 N-terminal" evidence="2">
    <location>
        <begin position="117"/>
        <end position="206"/>
    </location>
</feature>
<proteinExistence type="predicted"/>
<keyword evidence="1" id="KW-0732">Signal</keyword>
<protein>
    <recommendedName>
        <fullName evidence="2">Tectonic-1-3 N-terminal domain-containing protein</fullName>
    </recommendedName>
</protein>
<dbReference type="EMBL" id="OD003324">
    <property type="protein sequence ID" value="CAD7407527.1"/>
    <property type="molecule type" value="Genomic_DNA"/>
</dbReference>
<organism evidence="3">
    <name type="scientific">Timema poppense</name>
    <name type="common">Walking stick</name>
    <dbReference type="NCBI Taxonomy" id="170557"/>
    <lineage>
        <taxon>Eukaryota</taxon>
        <taxon>Metazoa</taxon>
        <taxon>Ecdysozoa</taxon>
        <taxon>Arthropoda</taxon>
        <taxon>Hexapoda</taxon>
        <taxon>Insecta</taxon>
        <taxon>Pterygota</taxon>
        <taxon>Neoptera</taxon>
        <taxon>Polyneoptera</taxon>
        <taxon>Phasmatodea</taxon>
        <taxon>Timematodea</taxon>
        <taxon>Timematoidea</taxon>
        <taxon>Timematidae</taxon>
        <taxon>Timema</taxon>
    </lineage>
</organism>
<dbReference type="AlphaFoldDB" id="A0A7R9D3P8"/>
<dbReference type="GO" id="GO:0035869">
    <property type="term" value="C:ciliary transition zone"/>
    <property type="evidence" value="ECO:0007669"/>
    <property type="project" value="TreeGrafter"/>
</dbReference>
<dbReference type="Pfam" id="PF25752">
    <property type="entry name" value="DUF1619_N"/>
    <property type="match status" value="1"/>
</dbReference>
<evidence type="ECO:0000313" key="3">
    <source>
        <dbReference type="EMBL" id="CAD7407527.1"/>
    </source>
</evidence>
<dbReference type="PANTHER" id="PTHR14611:SF2">
    <property type="entry name" value="TECTONIC"/>
    <property type="match status" value="1"/>
</dbReference>
<gene>
    <name evidence="3" type="ORF">TPSB3V08_LOCUS5940</name>
</gene>
<feature type="signal peptide" evidence="1">
    <location>
        <begin position="1"/>
        <end position="22"/>
    </location>
</feature>
<reference evidence="3" key="1">
    <citation type="submission" date="2020-11" db="EMBL/GenBank/DDBJ databases">
        <authorList>
            <person name="Tran Van P."/>
        </authorList>
    </citation>
    <scope>NUCLEOTIDE SEQUENCE</scope>
</reference>